<protein>
    <recommendedName>
        <fullName evidence="6">Translation initiation factor eIF2B subunit delta</fullName>
    </recommendedName>
    <alternativeName>
        <fullName evidence="7">eIF2B GDP-GTP exchange factor subunit delta</fullName>
    </alternativeName>
</protein>
<dbReference type="Gene3D" id="3.40.50.10470">
    <property type="entry name" value="Translation initiation factor eif-2b, domain 2"/>
    <property type="match status" value="1"/>
</dbReference>
<comment type="subunit">
    <text evidence="8">Component of the translation initiation factor 2B (eIF2B) complex which is a heterodecamer of two sets of five different subunits: alpha, beta, gamma, delta and epsilon. Subunits alpha, beta and delta comprise a regulatory subcomplex and subunits epsilon and gamma comprise a catalytic subcomplex. Within the complex, the hexameric regulatory complex resides at the center, with the two heterodimeric catalytic subcomplexes bound on opposite sides.</text>
</comment>
<dbReference type="PANTHER" id="PTHR10233:SF14">
    <property type="entry name" value="TRANSLATION INITIATION FACTOR EIF-2B SUBUNIT DELTA"/>
    <property type="match status" value="1"/>
</dbReference>
<reference evidence="11" key="1">
    <citation type="submission" date="2021-01" db="EMBL/GenBank/DDBJ databases">
        <title>Metabolic potential, ecology and presence of endohyphal bacteria is reflected in genomic diversity of Mucoromycotina.</title>
        <authorList>
            <person name="Muszewska A."/>
            <person name="Okrasinska A."/>
            <person name="Steczkiewicz K."/>
            <person name="Drgas O."/>
            <person name="Orlowska M."/>
            <person name="Perlinska-Lenart U."/>
            <person name="Aleksandrzak-Piekarczyk T."/>
            <person name="Szatraj K."/>
            <person name="Zielenkiewicz U."/>
            <person name="Pilsyk S."/>
            <person name="Malc E."/>
            <person name="Mieczkowski P."/>
            <person name="Kruszewska J.S."/>
            <person name="Biernat P."/>
            <person name="Pawlowska J."/>
        </authorList>
    </citation>
    <scope>NUCLEOTIDE SEQUENCE</scope>
    <source>
        <strain evidence="11">WA0000018081</strain>
    </source>
</reference>
<evidence type="ECO:0000256" key="8">
    <source>
        <dbReference type="ARBA" id="ARBA00046432"/>
    </source>
</evidence>
<dbReference type="GO" id="GO:0005829">
    <property type="term" value="C:cytosol"/>
    <property type="evidence" value="ECO:0007669"/>
    <property type="project" value="UniProtKB-SubCell"/>
</dbReference>
<evidence type="ECO:0000256" key="2">
    <source>
        <dbReference type="ARBA" id="ARBA00007251"/>
    </source>
</evidence>
<dbReference type="InterPro" id="IPR000649">
    <property type="entry name" value="IF-2B-related"/>
</dbReference>
<evidence type="ECO:0000256" key="4">
    <source>
        <dbReference type="ARBA" id="ARBA00022540"/>
    </source>
</evidence>
<evidence type="ECO:0000256" key="9">
    <source>
        <dbReference type="RuleBase" id="RU003814"/>
    </source>
</evidence>
<dbReference type="Pfam" id="PF01008">
    <property type="entry name" value="IF-2B"/>
    <property type="match status" value="1"/>
</dbReference>
<evidence type="ECO:0000256" key="3">
    <source>
        <dbReference type="ARBA" id="ARBA00022490"/>
    </source>
</evidence>
<dbReference type="EMBL" id="JAEPRE010000329">
    <property type="protein sequence ID" value="KAG2228965.1"/>
    <property type="molecule type" value="Genomic_DNA"/>
</dbReference>
<feature type="compositionally biased region" description="Basic and acidic residues" evidence="10">
    <location>
        <begin position="57"/>
        <end position="75"/>
    </location>
</feature>
<evidence type="ECO:0000256" key="10">
    <source>
        <dbReference type="SAM" id="MobiDB-lite"/>
    </source>
</evidence>
<feature type="compositionally biased region" description="Polar residues" evidence="10">
    <location>
        <begin position="1"/>
        <end position="22"/>
    </location>
</feature>
<organism evidence="11 12">
    <name type="scientific">Thamnidium elegans</name>
    <dbReference type="NCBI Taxonomy" id="101142"/>
    <lineage>
        <taxon>Eukaryota</taxon>
        <taxon>Fungi</taxon>
        <taxon>Fungi incertae sedis</taxon>
        <taxon>Mucoromycota</taxon>
        <taxon>Mucoromycotina</taxon>
        <taxon>Mucoromycetes</taxon>
        <taxon>Mucorales</taxon>
        <taxon>Mucorineae</taxon>
        <taxon>Mucoraceae</taxon>
        <taxon>Thamnidium</taxon>
    </lineage>
</organism>
<accession>A0A8H7VQ65</accession>
<keyword evidence="12" id="KW-1185">Reference proteome</keyword>
<feature type="non-terminal residue" evidence="11">
    <location>
        <position position="1"/>
    </location>
</feature>
<sequence>STPIQHNTSSPSIGQPMGSSYGEQWLGTEDTHIRRRSSLNDIPRSNNKQTSKKKSERRPTQEKQQAEKARADSLRRVQQQQQSSTTPDPAPNTPKKKDTVSSLSRKSILNHLPVSKKPNAELHKNLHPSVLTLGLLFWDYKIVGSNARCISVLETLRKVIEDHRPPNNATFTRDIQKHLEPHIDFLLNIRNFSLSVREMIRYVKKAMSDLVAIHPPLSDQEAKKLLTSSISQFITARITVADQLIVQYGLSKIEDEGDVILTFAKSSVVESLLLKAKQVGKCFSVVIVDSRPLLEGKNLLKRLTQAGIPCQYTLISSIYIALKDVTKVILGSHCILNNGSSYSRIGSAIVAMAATDNMIPVMICAETYKFTNRTQVDSLVMNEKGNPEDLVNQGVLVDWKHMSNLNVINLLYDVTPAKYISLVITEIGVIPCTSAPVIWREYNEEYGKMTDYV</sequence>
<comment type="subcellular location">
    <subcellularLocation>
        <location evidence="1">Cytoplasm</location>
        <location evidence="1">Cytosol</location>
    </subcellularLocation>
</comment>
<evidence type="ECO:0000256" key="7">
    <source>
        <dbReference type="ARBA" id="ARBA00044356"/>
    </source>
</evidence>
<dbReference type="AlphaFoldDB" id="A0A8H7VQ65"/>
<comment type="caution">
    <text evidence="11">The sequence shown here is derived from an EMBL/GenBank/DDBJ whole genome shotgun (WGS) entry which is preliminary data.</text>
</comment>
<feature type="compositionally biased region" description="Polar residues" evidence="10">
    <location>
        <begin position="39"/>
        <end position="49"/>
    </location>
</feature>
<dbReference type="InterPro" id="IPR037171">
    <property type="entry name" value="NagB/RpiA_transferase-like"/>
</dbReference>
<keyword evidence="5" id="KW-0648">Protein biosynthesis</keyword>
<evidence type="ECO:0000256" key="6">
    <source>
        <dbReference type="ARBA" id="ARBA00044147"/>
    </source>
</evidence>
<proteinExistence type="inferred from homology"/>
<evidence type="ECO:0000313" key="11">
    <source>
        <dbReference type="EMBL" id="KAG2228965.1"/>
    </source>
</evidence>
<gene>
    <name evidence="11" type="ORF">INT48_006075</name>
</gene>
<keyword evidence="3" id="KW-0963">Cytoplasm</keyword>
<evidence type="ECO:0000313" key="12">
    <source>
        <dbReference type="Proteomes" id="UP000613177"/>
    </source>
</evidence>
<dbReference type="InterPro" id="IPR042529">
    <property type="entry name" value="IF_2B-like_C"/>
</dbReference>
<dbReference type="SUPFAM" id="SSF100950">
    <property type="entry name" value="NagB/RpiA/CoA transferase-like"/>
    <property type="match status" value="1"/>
</dbReference>
<evidence type="ECO:0000256" key="5">
    <source>
        <dbReference type="ARBA" id="ARBA00022917"/>
    </source>
</evidence>
<keyword evidence="4" id="KW-0396">Initiation factor</keyword>
<name>A0A8H7VQ65_9FUNG</name>
<dbReference type="Proteomes" id="UP000613177">
    <property type="component" value="Unassembled WGS sequence"/>
</dbReference>
<feature type="region of interest" description="Disordered" evidence="10">
    <location>
        <begin position="1"/>
        <end position="106"/>
    </location>
</feature>
<dbReference type="GO" id="GO:0003743">
    <property type="term" value="F:translation initiation factor activity"/>
    <property type="evidence" value="ECO:0007669"/>
    <property type="project" value="UniProtKB-KW"/>
</dbReference>
<evidence type="ECO:0000256" key="1">
    <source>
        <dbReference type="ARBA" id="ARBA00004514"/>
    </source>
</evidence>
<dbReference type="PANTHER" id="PTHR10233">
    <property type="entry name" value="TRANSLATION INITIATION FACTOR EIF-2B"/>
    <property type="match status" value="1"/>
</dbReference>
<comment type="similarity">
    <text evidence="2 9">Belongs to the eIF-2B alpha/beta/delta subunits family.</text>
</comment>